<dbReference type="AlphaFoldDB" id="A0A936ZFS8"/>
<dbReference type="InterPro" id="IPR004682">
    <property type="entry name" value="TRAP_DctP"/>
</dbReference>
<comment type="caution">
    <text evidence="3">The sequence shown here is derived from an EMBL/GenBank/DDBJ whole genome shotgun (WGS) entry which is preliminary data.</text>
</comment>
<evidence type="ECO:0000256" key="2">
    <source>
        <dbReference type="SAM" id="SignalP"/>
    </source>
</evidence>
<evidence type="ECO:0000313" key="4">
    <source>
        <dbReference type="Proteomes" id="UP000613011"/>
    </source>
</evidence>
<keyword evidence="1 2" id="KW-0732">Signal</keyword>
<dbReference type="PANTHER" id="PTHR33376">
    <property type="match status" value="1"/>
</dbReference>
<name>A0A936ZFS8_9BURK</name>
<reference evidence="3" key="1">
    <citation type="submission" date="2021-01" db="EMBL/GenBank/DDBJ databases">
        <title>Ramlibacter sp. strain AW1 16S ribosomal RNA gene Genome sequencing and assembly.</title>
        <authorList>
            <person name="Kang M."/>
        </authorList>
    </citation>
    <scope>NUCLEOTIDE SEQUENCE</scope>
    <source>
        <strain evidence="3">AW1</strain>
    </source>
</reference>
<gene>
    <name evidence="3" type="ORF">JI739_10120</name>
</gene>
<proteinExistence type="predicted"/>
<sequence>METPVKKLVSKTLLGLIAPALIACGAYAQDIKERTLKFSFVQPQDSHMGFGAKKFADLVAQKSGNKMKVRLYPNGTLGGDLQTVSALQGGTIEITTLPPSLLVGLNKEYGVFDLPFLFADFKEADAVLDGPVGKRFLEKAPQGLVGLAYWDHGFRNVSNGRKPIAKAEDFQGLKLRVVQTPLMIESFNTLGANAVPLPFTELFTAMETRAVDGQDNPIVAFETNKFHEVQKHLSTTRHVYNPLIVLVSQKAWDGLSADEKQVLSSAAVETRAEQRRASREMEQKAIANIRSKGVTVTEVSPAERARMRERVKPVIDKFTRELGEDVVKPFHMEIEKVRASK</sequence>
<protein>
    <submittedName>
        <fullName evidence="3">TRAP transporter substrate-binding protein</fullName>
    </submittedName>
</protein>
<dbReference type="PROSITE" id="PS51257">
    <property type="entry name" value="PROKAR_LIPOPROTEIN"/>
    <property type="match status" value="1"/>
</dbReference>
<dbReference type="PANTHER" id="PTHR33376:SF2">
    <property type="entry name" value="DICARBOXYLATE-BINDING PERIPLASMIC PROTEIN"/>
    <property type="match status" value="1"/>
</dbReference>
<feature type="chain" id="PRO_5037681618" evidence="2">
    <location>
        <begin position="29"/>
        <end position="341"/>
    </location>
</feature>
<organism evidence="3 4">
    <name type="scientific">Ramlibacter aurantiacus</name>
    <dbReference type="NCBI Taxonomy" id="2801330"/>
    <lineage>
        <taxon>Bacteria</taxon>
        <taxon>Pseudomonadati</taxon>
        <taxon>Pseudomonadota</taxon>
        <taxon>Betaproteobacteria</taxon>
        <taxon>Burkholderiales</taxon>
        <taxon>Comamonadaceae</taxon>
        <taxon>Ramlibacter</taxon>
    </lineage>
</organism>
<dbReference type="NCBIfam" id="TIGR00787">
    <property type="entry name" value="dctP"/>
    <property type="match status" value="1"/>
</dbReference>
<keyword evidence="4" id="KW-1185">Reference proteome</keyword>
<dbReference type="PIRSF" id="PIRSF006470">
    <property type="entry name" value="DctB"/>
    <property type="match status" value="1"/>
</dbReference>
<dbReference type="InterPro" id="IPR038404">
    <property type="entry name" value="TRAP_DctP_sf"/>
</dbReference>
<accession>A0A936ZFS8</accession>
<dbReference type="CDD" id="cd13679">
    <property type="entry name" value="PBP2_TRAP_YiaO_like"/>
    <property type="match status" value="1"/>
</dbReference>
<feature type="signal peptide" evidence="2">
    <location>
        <begin position="1"/>
        <end position="28"/>
    </location>
</feature>
<evidence type="ECO:0000256" key="1">
    <source>
        <dbReference type="ARBA" id="ARBA00022729"/>
    </source>
</evidence>
<dbReference type="Gene3D" id="3.40.190.170">
    <property type="entry name" value="Bacterial extracellular solute-binding protein, family 7"/>
    <property type="match status" value="1"/>
</dbReference>
<dbReference type="EMBL" id="JAEQNA010000003">
    <property type="protein sequence ID" value="MBL0420699.1"/>
    <property type="molecule type" value="Genomic_DNA"/>
</dbReference>
<dbReference type="Pfam" id="PF03480">
    <property type="entry name" value="DctP"/>
    <property type="match status" value="1"/>
</dbReference>
<dbReference type="Proteomes" id="UP000613011">
    <property type="component" value="Unassembled WGS sequence"/>
</dbReference>
<dbReference type="GO" id="GO:0030246">
    <property type="term" value="F:carbohydrate binding"/>
    <property type="evidence" value="ECO:0007669"/>
    <property type="project" value="TreeGrafter"/>
</dbReference>
<dbReference type="InterPro" id="IPR018389">
    <property type="entry name" value="DctP_fam"/>
</dbReference>
<dbReference type="GO" id="GO:0030288">
    <property type="term" value="C:outer membrane-bounded periplasmic space"/>
    <property type="evidence" value="ECO:0007669"/>
    <property type="project" value="InterPro"/>
</dbReference>
<evidence type="ECO:0000313" key="3">
    <source>
        <dbReference type="EMBL" id="MBL0420699.1"/>
    </source>
</evidence>
<dbReference type="GO" id="GO:0055085">
    <property type="term" value="P:transmembrane transport"/>
    <property type="evidence" value="ECO:0007669"/>
    <property type="project" value="InterPro"/>
</dbReference>
<dbReference type="NCBIfam" id="NF037995">
    <property type="entry name" value="TRAP_S1"/>
    <property type="match status" value="1"/>
</dbReference>